<dbReference type="AlphaFoldDB" id="A0A1Z5JMV2"/>
<dbReference type="Proteomes" id="UP000198406">
    <property type="component" value="Unassembled WGS sequence"/>
</dbReference>
<accession>A0A1Z5JMV2</accession>
<comment type="caution">
    <text evidence="1">The sequence shown here is derived from an EMBL/GenBank/DDBJ whole genome shotgun (WGS) entry which is preliminary data.</text>
</comment>
<dbReference type="EMBL" id="BDSP01000092">
    <property type="protein sequence ID" value="GAX15335.1"/>
    <property type="molecule type" value="Genomic_DNA"/>
</dbReference>
<proteinExistence type="predicted"/>
<organism evidence="1 2">
    <name type="scientific">Fistulifera solaris</name>
    <name type="common">Oleaginous diatom</name>
    <dbReference type="NCBI Taxonomy" id="1519565"/>
    <lineage>
        <taxon>Eukaryota</taxon>
        <taxon>Sar</taxon>
        <taxon>Stramenopiles</taxon>
        <taxon>Ochrophyta</taxon>
        <taxon>Bacillariophyta</taxon>
        <taxon>Bacillariophyceae</taxon>
        <taxon>Bacillariophycidae</taxon>
        <taxon>Naviculales</taxon>
        <taxon>Naviculaceae</taxon>
        <taxon>Fistulifera</taxon>
    </lineage>
</organism>
<name>A0A1Z5JMV2_FISSO</name>
<dbReference type="InParanoid" id="A0A1Z5JMV2"/>
<keyword evidence="2" id="KW-1185">Reference proteome</keyword>
<sequence length="184" mass="21001">MEQTSQQQGYVYDTVALLRSDVVYLTPLRLNEYANKQRVVIPGFGKYPISDRMVYGPYDAVRIWATERFPRIEEHVRFIAKHDPGWGLHEERFLNYTIFPAIREVLHNDDAIFEHPQLCFLRARADESVWISDCTAGGPNGSLRSIAASVGNVTQKLEAILGRHCHGPPKRLTRSFLSVDCAKQ</sequence>
<gene>
    <name evidence="1" type="ORF">FisN_8Lh372</name>
</gene>
<evidence type="ECO:0000313" key="1">
    <source>
        <dbReference type="EMBL" id="GAX15335.1"/>
    </source>
</evidence>
<reference evidence="1 2" key="1">
    <citation type="journal article" date="2015" name="Plant Cell">
        <title>Oil accumulation by the oleaginous diatom Fistulifera solaris as revealed by the genome and transcriptome.</title>
        <authorList>
            <person name="Tanaka T."/>
            <person name="Maeda Y."/>
            <person name="Veluchamy A."/>
            <person name="Tanaka M."/>
            <person name="Abida H."/>
            <person name="Marechal E."/>
            <person name="Bowler C."/>
            <person name="Muto M."/>
            <person name="Sunaga Y."/>
            <person name="Tanaka M."/>
            <person name="Yoshino T."/>
            <person name="Taniguchi T."/>
            <person name="Fukuda Y."/>
            <person name="Nemoto M."/>
            <person name="Matsumoto M."/>
            <person name="Wong P.S."/>
            <person name="Aburatani S."/>
            <person name="Fujibuchi W."/>
        </authorList>
    </citation>
    <scope>NUCLEOTIDE SEQUENCE [LARGE SCALE GENOMIC DNA]</scope>
    <source>
        <strain evidence="1 2">JPCC DA0580</strain>
    </source>
</reference>
<protein>
    <submittedName>
        <fullName evidence="1">Uncharacterized protein</fullName>
    </submittedName>
</protein>
<dbReference type="OrthoDB" id="46366at2759"/>
<evidence type="ECO:0000313" key="2">
    <source>
        <dbReference type="Proteomes" id="UP000198406"/>
    </source>
</evidence>